<evidence type="ECO:0000313" key="1">
    <source>
        <dbReference type="EMBL" id="PBK61184.1"/>
    </source>
</evidence>
<reference evidence="2" key="1">
    <citation type="journal article" date="2017" name="Nat. Ecol. Evol.">
        <title>Genome expansion and lineage-specific genetic innovations in the forest pathogenic fungi Armillaria.</title>
        <authorList>
            <person name="Sipos G."/>
            <person name="Prasanna A.N."/>
            <person name="Walter M.C."/>
            <person name="O'Connor E."/>
            <person name="Balint B."/>
            <person name="Krizsan K."/>
            <person name="Kiss B."/>
            <person name="Hess J."/>
            <person name="Varga T."/>
            <person name="Slot J."/>
            <person name="Riley R."/>
            <person name="Boka B."/>
            <person name="Rigling D."/>
            <person name="Barry K."/>
            <person name="Lee J."/>
            <person name="Mihaltcheva S."/>
            <person name="LaButti K."/>
            <person name="Lipzen A."/>
            <person name="Waldron R."/>
            <person name="Moloney N.M."/>
            <person name="Sperisen C."/>
            <person name="Kredics L."/>
            <person name="Vagvoelgyi C."/>
            <person name="Patrignani A."/>
            <person name="Fitzpatrick D."/>
            <person name="Nagy I."/>
            <person name="Doyle S."/>
            <person name="Anderson J.B."/>
            <person name="Grigoriev I.V."/>
            <person name="Gueldener U."/>
            <person name="Muensterkoetter M."/>
            <person name="Nagy L.G."/>
        </authorList>
    </citation>
    <scope>NUCLEOTIDE SEQUENCE [LARGE SCALE GENOMIC DNA]</scope>
    <source>
        <strain evidence="2">28-4</strain>
    </source>
</reference>
<accession>A0A2H3AWT6</accession>
<protein>
    <submittedName>
        <fullName evidence="1">Uncharacterized protein</fullName>
    </submittedName>
</protein>
<evidence type="ECO:0000313" key="2">
    <source>
        <dbReference type="Proteomes" id="UP000218334"/>
    </source>
</evidence>
<proteinExistence type="predicted"/>
<gene>
    <name evidence="1" type="ORF">ARMSODRAFT_1065359</name>
</gene>
<dbReference type="STRING" id="1076256.A0A2H3AWT6"/>
<dbReference type="Proteomes" id="UP000218334">
    <property type="component" value="Unassembled WGS sequence"/>
</dbReference>
<dbReference type="EMBL" id="KZ293478">
    <property type="protein sequence ID" value="PBK61184.1"/>
    <property type="molecule type" value="Genomic_DNA"/>
</dbReference>
<name>A0A2H3AWT6_9AGAR</name>
<sequence>MSKRPYQWSDSTDIGDFIRDAARSAKFQLCFTDDEGRETSAISLCVPTFEDRTVFLCRRLAITNAQLESMHEIKLTCDKETQRGAKCMAIGGFEMLAAYWGIVVRLTF</sequence>
<dbReference type="AlphaFoldDB" id="A0A2H3AWT6"/>
<organism evidence="1 2">
    <name type="scientific">Armillaria solidipes</name>
    <dbReference type="NCBI Taxonomy" id="1076256"/>
    <lineage>
        <taxon>Eukaryota</taxon>
        <taxon>Fungi</taxon>
        <taxon>Dikarya</taxon>
        <taxon>Basidiomycota</taxon>
        <taxon>Agaricomycotina</taxon>
        <taxon>Agaricomycetes</taxon>
        <taxon>Agaricomycetidae</taxon>
        <taxon>Agaricales</taxon>
        <taxon>Marasmiineae</taxon>
        <taxon>Physalacriaceae</taxon>
        <taxon>Armillaria</taxon>
    </lineage>
</organism>
<keyword evidence="2" id="KW-1185">Reference proteome</keyword>